<dbReference type="RefSeq" id="WP_277279606.1">
    <property type="nucleotide sequence ID" value="NZ_JAROCY010000017.1"/>
</dbReference>
<evidence type="ECO:0000313" key="2">
    <source>
        <dbReference type="EMBL" id="MDF8334834.1"/>
    </source>
</evidence>
<name>A0ABT6CMU0_9SPHN</name>
<keyword evidence="1" id="KW-1133">Transmembrane helix</keyword>
<feature type="transmembrane region" description="Helical" evidence="1">
    <location>
        <begin position="46"/>
        <end position="66"/>
    </location>
</feature>
<feature type="transmembrane region" description="Helical" evidence="1">
    <location>
        <begin position="86"/>
        <end position="104"/>
    </location>
</feature>
<protein>
    <submittedName>
        <fullName evidence="2">Uncharacterized protein</fullName>
    </submittedName>
</protein>
<gene>
    <name evidence="2" type="ORF">POM99_16620</name>
</gene>
<dbReference type="Proteomes" id="UP001222770">
    <property type="component" value="Unassembled WGS sequence"/>
</dbReference>
<proteinExistence type="predicted"/>
<accession>A0ABT6CMU0</accession>
<keyword evidence="3" id="KW-1185">Reference proteome</keyword>
<dbReference type="EMBL" id="JAROCY010000017">
    <property type="protein sequence ID" value="MDF8334834.1"/>
    <property type="molecule type" value="Genomic_DNA"/>
</dbReference>
<comment type="caution">
    <text evidence="2">The sequence shown here is derived from an EMBL/GenBank/DDBJ whole genome shotgun (WGS) entry which is preliminary data.</text>
</comment>
<evidence type="ECO:0000313" key="3">
    <source>
        <dbReference type="Proteomes" id="UP001222770"/>
    </source>
</evidence>
<sequence>MFADPCMVTSEETIIFLAMSAAFGVFIAIALAWIIRTRLPEQGAKVGCLGMSSTGVLAGYLARLALPDGRTFAECGLTPDLMFFPGYAFIVAPLAMLAALFLFLRGRRRG</sequence>
<reference evidence="2 3" key="1">
    <citation type="submission" date="2023-03" db="EMBL/GenBank/DDBJ databases">
        <title>Novosphingobium cyanobacteriorum sp. nov., isolated from a eutrophic reservoir during the Microcystis bloom period.</title>
        <authorList>
            <person name="Kang M."/>
            <person name="Le V."/>
            <person name="Ko S.-R."/>
            <person name="Lee S.-A."/>
            <person name="Ahn C.-Y."/>
        </authorList>
    </citation>
    <scope>NUCLEOTIDE SEQUENCE [LARGE SCALE GENOMIC DNA]</scope>
    <source>
        <strain evidence="2 3">HBC54</strain>
    </source>
</reference>
<keyword evidence="1" id="KW-0812">Transmembrane</keyword>
<organism evidence="2 3">
    <name type="scientific">Novosphingobium cyanobacteriorum</name>
    <dbReference type="NCBI Taxonomy" id="3024215"/>
    <lineage>
        <taxon>Bacteria</taxon>
        <taxon>Pseudomonadati</taxon>
        <taxon>Pseudomonadota</taxon>
        <taxon>Alphaproteobacteria</taxon>
        <taxon>Sphingomonadales</taxon>
        <taxon>Sphingomonadaceae</taxon>
        <taxon>Novosphingobium</taxon>
    </lineage>
</organism>
<feature type="transmembrane region" description="Helical" evidence="1">
    <location>
        <begin position="14"/>
        <end position="34"/>
    </location>
</feature>
<evidence type="ECO:0000256" key="1">
    <source>
        <dbReference type="SAM" id="Phobius"/>
    </source>
</evidence>
<keyword evidence="1" id="KW-0472">Membrane</keyword>